<name>A0A9P8ZZC9_9PEZI</name>
<accession>A0A9P8ZZC9</accession>
<keyword evidence="4" id="KW-0274">FAD</keyword>
<dbReference type="OrthoDB" id="9993796at2759"/>
<organism evidence="8 9">
    <name type="scientific">Truncatella angustata</name>
    <dbReference type="NCBI Taxonomy" id="152316"/>
    <lineage>
        <taxon>Eukaryota</taxon>
        <taxon>Fungi</taxon>
        <taxon>Dikarya</taxon>
        <taxon>Ascomycota</taxon>
        <taxon>Pezizomycotina</taxon>
        <taxon>Sordariomycetes</taxon>
        <taxon>Xylariomycetidae</taxon>
        <taxon>Amphisphaeriales</taxon>
        <taxon>Sporocadaceae</taxon>
        <taxon>Truncatella</taxon>
    </lineage>
</organism>
<sequence length="413" mass="45531">MQCKIIIVGAGIAGLSAAIALRKSCHIVEIYERSSFKNELGAAITIGPNAGRLLKLWGVDPAAARFVTSDAIRFWSYDKLEEQSFVDETHAEERFGAPLWYAHRVDLHDALRAIATQQDGLGTPVVIHLGKPVVKYHPEDASVTLADGEVVTGDAVIAADGVHSGAVEAVLGHPNRVMPANSLNFIYRFLLTRSDIKPQSPASFFLRDGFEKSCTVFSDGLKRRLVYYPCRNAEVMNFGALCYDNNLDPDASQEDWHAPVDKSTMFKHFEGYHPTLLGTMNECTDLKGWPLLYRAPVTKWHRGNLTLTGDAAHPMLPLQGQAGCQAMEDAMALGLAFHGVRRSSQIPERLKTYESIRRNRASLIQVLSDRGTEQGIPDDVLKYLEGQPVPSKSILFGTGGFQRFSARTDICQC</sequence>
<feature type="domain" description="FAD-binding" evidence="7">
    <location>
        <begin position="3"/>
        <end position="362"/>
    </location>
</feature>
<keyword evidence="3" id="KW-0285">Flavoprotein</keyword>
<evidence type="ECO:0000259" key="7">
    <source>
        <dbReference type="Pfam" id="PF01494"/>
    </source>
</evidence>
<dbReference type="GO" id="GO:0071949">
    <property type="term" value="F:FAD binding"/>
    <property type="evidence" value="ECO:0007669"/>
    <property type="project" value="InterPro"/>
</dbReference>
<dbReference type="RefSeq" id="XP_045960327.1">
    <property type="nucleotide sequence ID" value="XM_046102608.1"/>
</dbReference>
<dbReference type="Proteomes" id="UP000758603">
    <property type="component" value="Unassembled WGS sequence"/>
</dbReference>
<comment type="caution">
    <text evidence="8">The sequence shown here is derived from an EMBL/GenBank/DDBJ whole genome shotgun (WGS) entry which is preliminary data.</text>
</comment>
<evidence type="ECO:0000256" key="2">
    <source>
        <dbReference type="ARBA" id="ARBA00007992"/>
    </source>
</evidence>
<evidence type="ECO:0000313" key="8">
    <source>
        <dbReference type="EMBL" id="KAH6656062.1"/>
    </source>
</evidence>
<dbReference type="InterPro" id="IPR002938">
    <property type="entry name" value="FAD-bd"/>
</dbReference>
<dbReference type="Gene3D" id="3.50.50.60">
    <property type="entry name" value="FAD/NAD(P)-binding domain"/>
    <property type="match status" value="1"/>
</dbReference>
<dbReference type="SUPFAM" id="SSF54373">
    <property type="entry name" value="FAD-linked reductases, C-terminal domain"/>
    <property type="match status" value="1"/>
</dbReference>
<gene>
    <name evidence="8" type="ORF">BKA67DRAFT_562547</name>
</gene>
<dbReference type="Pfam" id="PF01494">
    <property type="entry name" value="FAD_binding_3"/>
    <property type="match status" value="1"/>
</dbReference>
<dbReference type="InterPro" id="IPR050493">
    <property type="entry name" value="FAD-dep_Monooxygenase_BioMet"/>
</dbReference>
<evidence type="ECO:0000256" key="3">
    <source>
        <dbReference type="ARBA" id="ARBA00022630"/>
    </source>
</evidence>
<dbReference type="GeneID" id="70131500"/>
<dbReference type="PANTHER" id="PTHR13789:SF215">
    <property type="entry name" value="FAD-BINDING DOMAIN-CONTAINING PROTEIN-RELATED"/>
    <property type="match status" value="1"/>
</dbReference>
<evidence type="ECO:0000256" key="6">
    <source>
        <dbReference type="ARBA" id="ARBA00023033"/>
    </source>
</evidence>
<dbReference type="PRINTS" id="PR00420">
    <property type="entry name" value="RNGMNOXGNASE"/>
</dbReference>
<keyword evidence="6" id="KW-0503">Monooxygenase</keyword>
<evidence type="ECO:0000256" key="5">
    <source>
        <dbReference type="ARBA" id="ARBA00023002"/>
    </source>
</evidence>
<dbReference type="SUPFAM" id="SSF51905">
    <property type="entry name" value="FAD/NAD(P)-binding domain"/>
    <property type="match status" value="1"/>
</dbReference>
<dbReference type="InterPro" id="IPR036188">
    <property type="entry name" value="FAD/NAD-bd_sf"/>
</dbReference>
<keyword evidence="9" id="KW-1185">Reference proteome</keyword>
<dbReference type="GO" id="GO:0004497">
    <property type="term" value="F:monooxygenase activity"/>
    <property type="evidence" value="ECO:0007669"/>
    <property type="project" value="UniProtKB-KW"/>
</dbReference>
<dbReference type="PANTHER" id="PTHR13789">
    <property type="entry name" value="MONOOXYGENASE"/>
    <property type="match status" value="1"/>
</dbReference>
<comment type="similarity">
    <text evidence="2">Belongs to the paxM FAD-dependent monooxygenase family.</text>
</comment>
<evidence type="ECO:0000313" key="9">
    <source>
        <dbReference type="Proteomes" id="UP000758603"/>
    </source>
</evidence>
<keyword evidence="5" id="KW-0560">Oxidoreductase</keyword>
<proteinExistence type="inferred from homology"/>
<evidence type="ECO:0000256" key="4">
    <source>
        <dbReference type="ARBA" id="ARBA00022827"/>
    </source>
</evidence>
<evidence type="ECO:0000256" key="1">
    <source>
        <dbReference type="ARBA" id="ARBA00005179"/>
    </source>
</evidence>
<reference evidence="8" key="1">
    <citation type="journal article" date="2021" name="Nat. Commun.">
        <title>Genetic determinants of endophytism in the Arabidopsis root mycobiome.</title>
        <authorList>
            <person name="Mesny F."/>
            <person name="Miyauchi S."/>
            <person name="Thiergart T."/>
            <person name="Pickel B."/>
            <person name="Atanasova L."/>
            <person name="Karlsson M."/>
            <person name="Huettel B."/>
            <person name="Barry K.W."/>
            <person name="Haridas S."/>
            <person name="Chen C."/>
            <person name="Bauer D."/>
            <person name="Andreopoulos W."/>
            <person name="Pangilinan J."/>
            <person name="LaButti K."/>
            <person name="Riley R."/>
            <person name="Lipzen A."/>
            <person name="Clum A."/>
            <person name="Drula E."/>
            <person name="Henrissat B."/>
            <person name="Kohler A."/>
            <person name="Grigoriev I.V."/>
            <person name="Martin F.M."/>
            <person name="Hacquard S."/>
        </authorList>
    </citation>
    <scope>NUCLEOTIDE SEQUENCE</scope>
    <source>
        <strain evidence="8">MPI-SDFR-AT-0073</strain>
    </source>
</reference>
<dbReference type="EMBL" id="JAGPXC010000003">
    <property type="protein sequence ID" value="KAH6656062.1"/>
    <property type="molecule type" value="Genomic_DNA"/>
</dbReference>
<dbReference type="AlphaFoldDB" id="A0A9P8ZZC9"/>
<protein>
    <submittedName>
        <fullName evidence="8">FAD binding domain-containing protein</fullName>
    </submittedName>
</protein>
<comment type="pathway">
    <text evidence="1">Secondary metabolite biosynthesis.</text>
</comment>